<dbReference type="GO" id="GO:0016746">
    <property type="term" value="F:acyltransferase activity"/>
    <property type="evidence" value="ECO:0007669"/>
    <property type="project" value="UniProtKB-KW"/>
</dbReference>
<keyword evidence="2" id="KW-0812">Transmembrane</keyword>
<keyword evidence="6 7" id="KW-0012">Acyltransferase</keyword>
<evidence type="ECO:0000256" key="5">
    <source>
        <dbReference type="ARBA" id="ARBA00023136"/>
    </source>
</evidence>
<dbReference type="PANTHER" id="PTHR23063">
    <property type="entry name" value="PHOSPHOLIPID ACYLTRANSFERASE"/>
    <property type="match status" value="1"/>
</dbReference>
<protein>
    <submittedName>
        <fullName evidence="7">-Lysophospholipid acyltransferase LPCAT4</fullName>
    </submittedName>
</protein>
<evidence type="ECO:0000256" key="6">
    <source>
        <dbReference type="ARBA" id="ARBA00023315"/>
    </source>
</evidence>
<dbReference type="VEuPathDB" id="PiroplasmaDB:BBBOND_0405170"/>
<reference evidence="8" key="1">
    <citation type="journal article" date="2014" name="Nucleic Acids Res.">
        <title>The evolutionary dynamics of variant antigen genes in Babesia reveal a history of genomic innovation underlying host-parasite interaction.</title>
        <authorList>
            <person name="Jackson A.P."/>
            <person name="Otto T.D."/>
            <person name="Darby A."/>
            <person name="Ramaprasad A."/>
            <person name="Xia D."/>
            <person name="Echaide I.E."/>
            <person name="Farber M."/>
            <person name="Gahlot S."/>
            <person name="Gamble J."/>
            <person name="Gupta D."/>
            <person name="Gupta Y."/>
            <person name="Jackson L."/>
            <person name="Malandrin L."/>
            <person name="Malas T.B."/>
            <person name="Moussa E."/>
            <person name="Nair M."/>
            <person name="Reid A.J."/>
            <person name="Sanders M."/>
            <person name="Sharma J."/>
            <person name="Tracey A."/>
            <person name="Quail M.A."/>
            <person name="Weir W."/>
            <person name="Wastling J.M."/>
            <person name="Hall N."/>
            <person name="Willadsen P."/>
            <person name="Lingelbach K."/>
            <person name="Shiels B."/>
            <person name="Tait A."/>
            <person name="Berriman M."/>
            <person name="Allred D.R."/>
            <person name="Pain A."/>
        </authorList>
    </citation>
    <scope>NUCLEOTIDE SEQUENCE [LARGE SCALE GENOMIC DNA]</scope>
    <source>
        <strain evidence="8">Bond</strain>
    </source>
</reference>
<accession>A0A061DCV9</accession>
<keyword evidence="8" id="KW-1185">Reference proteome</keyword>
<sequence length="174" mass="19865">MRSINEGREKVSLVVYPEGTTCKGSVLLPFKHGAFGALVPLHPLLVVLEYSYLDIAYDVFSWQWWTIHACCSPASVRLIAYWLPAIQPPTEEEVARKGAHECVREYAIYANRVMREAIAKLNPHADLEHLQKRDVIVSPTLRGKLTARLYGPVMQRHYELTDAEVHKTEEVVFH</sequence>
<evidence type="ECO:0000256" key="1">
    <source>
        <dbReference type="ARBA" id="ARBA00022679"/>
    </source>
</evidence>
<proteinExistence type="predicted"/>
<evidence type="ECO:0000313" key="8">
    <source>
        <dbReference type="Proteomes" id="UP000033188"/>
    </source>
</evidence>
<keyword evidence="4" id="KW-0443">Lipid metabolism</keyword>
<dbReference type="EMBL" id="LK391711">
    <property type="protein sequence ID" value="CDR98032.1"/>
    <property type="molecule type" value="Genomic_DNA"/>
</dbReference>
<gene>
    <name evidence="7" type="ORF">BBBOND_0405170</name>
</gene>
<dbReference type="RefSeq" id="XP_012770218.1">
    <property type="nucleotide sequence ID" value="XM_012914764.1"/>
</dbReference>
<dbReference type="KEGG" id="bbig:BBBOND_0405170"/>
<dbReference type="AlphaFoldDB" id="A0A061DCV9"/>
<evidence type="ECO:0000256" key="2">
    <source>
        <dbReference type="ARBA" id="ARBA00022692"/>
    </source>
</evidence>
<keyword evidence="5" id="KW-0472">Membrane</keyword>
<organism evidence="7 8">
    <name type="scientific">Babesia bigemina</name>
    <dbReference type="NCBI Taxonomy" id="5866"/>
    <lineage>
        <taxon>Eukaryota</taxon>
        <taxon>Sar</taxon>
        <taxon>Alveolata</taxon>
        <taxon>Apicomplexa</taxon>
        <taxon>Aconoidasida</taxon>
        <taxon>Piroplasmida</taxon>
        <taxon>Babesiidae</taxon>
        <taxon>Babesia</taxon>
    </lineage>
</organism>
<dbReference type="OrthoDB" id="365623at2759"/>
<dbReference type="GeneID" id="24566573"/>
<dbReference type="PANTHER" id="PTHR23063:SF52">
    <property type="entry name" value="LYSOPHOSPHATIDYLCHOLINE ACYLTRANSFERASE"/>
    <property type="match status" value="1"/>
</dbReference>
<keyword evidence="1 7" id="KW-0808">Transferase</keyword>
<keyword evidence="3" id="KW-1133">Transmembrane helix</keyword>
<dbReference type="SUPFAM" id="SSF69593">
    <property type="entry name" value="Glycerol-3-phosphate (1)-acyltransferase"/>
    <property type="match status" value="1"/>
</dbReference>
<dbReference type="Proteomes" id="UP000033188">
    <property type="component" value="Chromosome 5"/>
</dbReference>
<dbReference type="GO" id="GO:0006629">
    <property type="term" value="P:lipid metabolic process"/>
    <property type="evidence" value="ECO:0007669"/>
    <property type="project" value="UniProtKB-KW"/>
</dbReference>
<evidence type="ECO:0000256" key="3">
    <source>
        <dbReference type="ARBA" id="ARBA00022989"/>
    </source>
</evidence>
<dbReference type="STRING" id="5866.A0A061DCV9"/>
<evidence type="ECO:0000313" key="7">
    <source>
        <dbReference type="EMBL" id="CDR98032.1"/>
    </source>
</evidence>
<evidence type="ECO:0000256" key="4">
    <source>
        <dbReference type="ARBA" id="ARBA00023098"/>
    </source>
</evidence>
<name>A0A061DCV9_BABBI</name>